<keyword evidence="1" id="KW-1133">Transmembrane helix</keyword>
<proteinExistence type="predicted"/>
<evidence type="ECO:0000259" key="3">
    <source>
        <dbReference type="Pfam" id="PF25278"/>
    </source>
</evidence>
<feature type="signal peptide" evidence="2">
    <location>
        <begin position="1"/>
        <end position="23"/>
    </location>
</feature>
<comment type="caution">
    <text evidence="4">The sequence shown here is derived from an EMBL/GenBank/DDBJ whole genome shotgun (WGS) entry which is preliminary data.</text>
</comment>
<keyword evidence="5" id="KW-1185">Reference proteome</keyword>
<dbReference type="InterPro" id="IPR057194">
    <property type="entry name" value="DUF7872"/>
</dbReference>
<protein>
    <recommendedName>
        <fullName evidence="3">DUF7872 domain-containing protein</fullName>
    </recommendedName>
</protein>
<feature type="transmembrane region" description="Helical" evidence="1">
    <location>
        <begin position="157"/>
        <end position="176"/>
    </location>
</feature>
<reference evidence="4" key="1">
    <citation type="submission" date="2017-12" db="EMBL/GenBank/DDBJ databases">
        <title>Gene loss provides genomic basis for host adaptation in cereal stripe rust fungi.</title>
        <authorList>
            <person name="Xia C."/>
        </authorList>
    </citation>
    <scope>NUCLEOTIDE SEQUENCE [LARGE SCALE GENOMIC DNA]</scope>
    <source>
        <strain evidence="4">93-210</strain>
    </source>
</reference>
<evidence type="ECO:0000313" key="5">
    <source>
        <dbReference type="Proteomes" id="UP000239156"/>
    </source>
</evidence>
<organism evidence="4 5">
    <name type="scientific">Puccinia striiformis</name>
    <dbReference type="NCBI Taxonomy" id="27350"/>
    <lineage>
        <taxon>Eukaryota</taxon>
        <taxon>Fungi</taxon>
        <taxon>Dikarya</taxon>
        <taxon>Basidiomycota</taxon>
        <taxon>Pucciniomycotina</taxon>
        <taxon>Pucciniomycetes</taxon>
        <taxon>Pucciniales</taxon>
        <taxon>Pucciniaceae</taxon>
        <taxon>Puccinia</taxon>
    </lineage>
</organism>
<accession>A0A2S4VHB5</accession>
<name>A0A2S4VHB5_9BASI</name>
<dbReference type="PANTHER" id="PTHR33339">
    <property type="entry name" value="LYSM DOMAIN-CONTAINING PROTEIN"/>
    <property type="match status" value="1"/>
</dbReference>
<dbReference type="PANTHER" id="PTHR33339:SF1">
    <property type="entry name" value="LYSM DOMAIN-CONTAINING PROTEIN"/>
    <property type="match status" value="1"/>
</dbReference>
<evidence type="ECO:0000256" key="1">
    <source>
        <dbReference type="SAM" id="Phobius"/>
    </source>
</evidence>
<feature type="transmembrane region" description="Helical" evidence="1">
    <location>
        <begin position="224"/>
        <end position="247"/>
    </location>
</feature>
<dbReference type="VEuPathDB" id="FungiDB:PSTT_07189"/>
<dbReference type="AlphaFoldDB" id="A0A2S4VHB5"/>
<feature type="chain" id="PRO_5015739774" description="DUF7872 domain-containing protein" evidence="2">
    <location>
        <begin position="24"/>
        <end position="481"/>
    </location>
</feature>
<evidence type="ECO:0000313" key="4">
    <source>
        <dbReference type="EMBL" id="POW08923.1"/>
    </source>
</evidence>
<gene>
    <name evidence="4" type="ORF">PSTT_07189</name>
</gene>
<evidence type="ECO:0000256" key="2">
    <source>
        <dbReference type="SAM" id="SignalP"/>
    </source>
</evidence>
<dbReference type="Pfam" id="PF25278">
    <property type="entry name" value="DUF7872"/>
    <property type="match status" value="1"/>
</dbReference>
<keyword evidence="1" id="KW-0472">Membrane</keyword>
<feature type="domain" description="DUF7872" evidence="3">
    <location>
        <begin position="251"/>
        <end position="481"/>
    </location>
</feature>
<dbReference type="Proteomes" id="UP000239156">
    <property type="component" value="Unassembled WGS sequence"/>
</dbReference>
<dbReference type="VEuPathDB" id="FungiDB:PSHT_01802"/>
<feature type="transmembrane region" description="Helical" evidence="1">
    <location>
        <begin position="188"/>
        <end position="212"/>
    </location>
</feature>
<keyword evidence="2" id="KW-0732">Signal</keyword>
<keyword evidence="1" id="KW-0812">Transmembrane</keyword>
<sequence>MFCSRAWRRLAFLSLMSPWESSCEKHPNVAQNRTSSWGGHQFDINKQPCDKIPLTPALWSQLEMNAYLDNYGGGSRTSLHEYASEVGATDFSAGIGEHPHSGQLCEAVNGRDWYALVAAQNWNSFVNSLYDSAGYARGGDVLIFLNPDKSPFFAEPISLFSFGIMSGIIPEMLIDFEKDPTRVYKTAASYVGLVTTWVSCFPGCIFSTWAPIASAMFDSLGEIAWISLVGVLYVSTSFAFINSVIFVGTGEDRFQRGADIATMMAQAQRAVQSTISNITQNVINSPINHLEGLAGINRDGSFLSEVPSNFQNNLQRELELALKLKSLAKFWRVQNAFVVRGSDPCVYSGVNGAYDDADMISYCGEDNIMMNIVRAEKNGNGYNPTIHHASLAESKYGYSSKFLTTLAWECQLKHGVFEYDWNTSHNSSTTNQSELRDLAKAGDCYFNLPVCDLTQPGLNTLRHNTSMTLTQICREAGGLPI</sequence>
<dbReference type="EMBL" id="PKSL01000060">
    <property type="protein sequence ID" value="POW08923.1"/>
    <property type="molecule type" value="Genomic_DNA"/>
</dbReference>